<evidence type="ECO:0000313" key="2">
    <source>
        <dbReference type="Proteomes" id="UP001157502"/>
    </source>
</evidence>
<dbReference type="Proteomes" id="UP001157502">
    <property type="component" value="Chromosome 28"/>
</dbReference>
<evidence type="ECO:0000313" key="1">
    <source>
        <dbReference type="EMBL" id="KAJ7990170.1"/>
    </source>
</evidence>
<sequence>MVVLLGSQGEVKYTTRDQCSRVSLTYNYGNGSCETNVCSPTLDSDTDTCVLINALYYRKEWSIMNLSYNEENCSINTFKSSVYPPTYLTIFILGLVFNLTSLSFFVSVWRSKRGLSPVNLYMVNLLMSNLMLVCSLPFRASYYINDFNWAFGDVACRIMSYVFYINMYGSIYFLVVLSVVRYIAVAKPFRYNSMQSGHSSWLVCLLVWMLVSLASIPMLTSGTYVDTNNRTRCLELNPEYNSSNLRTLAMANHATMMLGFVIPFAVITVCYAFVVVHLLRRREGTMVSHKKSMYLVIIVLVLFLVCYMPYHIMRTVHLHAEGQIKDNKEHPCAYIELVRKGAVITLCLAAGNSCLDPLLYFFVGENLKVFCTGSNKQGAAKTLCMSEVDRKGPRGTLELQQLQAPNTPYQDS</sequence>
<keyword evidence="2" id="KW-1185">Reference proteome</keyword>
<organism evidence="1 2">
    <name type="scientific">Dallia pectoralis</name>
    <name type="common">Alaska blackfish</name>
    <dbReference type="NCBI Taxonomy" id="75939"/>
    <lineage>
        <taxon>Eukaryota</taxon>
        <taxon>Metazoa</taxon>
        <taxon>Chordata</taxon>
        <taxon>Craniata</taxon>
        <taxon>Vertebrata</taxon>
        <taxon>Euteleostomi</taxon>
        <taxon>Actinopterygii</taxon>
        <taxon>Neopterygii</taxon>
        <taxon>Teleostei</taxon>
        <taxon>Protacanthopterygii</taxon>
        <taxon>Esociformes</taxon>
        <taxon>Umbridae</taxon>
        <taxon>Dallia</taxon>
    </lineage>
</organism>
<protein>
    <submittedName>
        <fullName evidence="1">Uncharacterized protein</fullName>
    </submittedName>
</protein>
<accession>A0ACC2FFX0</accession>
<proteinExistence type="predicted"/>
<reference evidence="1" key="1">
    <citation type="submission" date="2021-05" db="EMBL/GenBank/DDBJ databases">
        <authorList>
            <person name="Pan Q."/>
            <person name="Jouanno E."/>
            <person name="Zahm M."/>
            <person name="Klopp C."/>
            <person name="Cabau C."/>
            <person name="Louis A."/>
            <person name="Berthelot C."/>
            <person name="Parey E."/>
            <person name="Roest Crollius H."/>
            <person name="Montfort J."/>
            <person name="Robinson-Rechavi M."/>
            <person name="Bouchez O."/>
            <person name="Lampietro C."/>
            <person name="Lopez Roques C."/>
            <person name="Donnadieu C."/>
            <person name="Postlethwait J."/>
            <person name="Bobe J."/>
            <person name="Dillon D."/>
            <person name="Chandos A."/>
            <person name="von Hippel F."/>
            <person name="Guiguen Y."/>
        </authorList>
    </citation>
    <scope>NUCLEOTIDE SEQUENCE</scope>
    <source>
        <strain evidence="1">YG-Jan2019</strain>
    </source>
</reference>
<comment type="caution">
    <text evidence="1">The sequence shown here is derived from an EMBL/GenBank/DDBJ whole genome shotgun (WGS) entry which is preliminary data.</text>
</comment>
<name>A0ACC2FFX0_DALPE</name>
<gene>
    <name evidence="1" type="ORF">DPEC_G00297540</name>
</gene>
<dbReference type="EMBL" id="CM055755">
    <property type="protein sequence ID" value="KAJ7990170.1"/>
    <property type="molecule type" value="Genomic_DNA"/>
</dbReference>